<comment type="caution">
    <text evidence="2">The sequence shown here is derived from an EMBL/GenBank/DDBJ whole genome shotgun (WGS) entry which is preliminary data.</text>
</comment>
<gene>
    <name evidence="2" type="ORF">GCM10009789_82350</name>
</gene>
<sequence length="133" mass="13013">MSASTTIDGTGGPPRFVATVLRVDALASGGLGVLLAALGPALNDALGLPGALTLVAGCFLIVWAAALWAIARRPVPIRALIVVVAVNVAWVAASVALVFGVAATGLGSAFVIAQAGAVAGFAGLQLLSIRKSA</sequence>
<accession>A0ABN2ERX3</accession>
<name>A0ABN2ERX3_9ACTN</name>
<keyword evidence="1" id="KW-0472">Membrane</keyword>
<dbReference type="RefSeq" id="WP_344222215.1">
    <property type="nucleotide sequence ID" value="NZ_BAAAOS010000064.1"/>
</dbReference>
<reference evidence="2 3" key="1">
    <citation type="journal article" date="2019" name="Int. J. Syst. Evol. Microbiol.">
        <title>The Global Catalogue of Microorganisms (GCM) 10K type strain sequencing project: providing services to taxonomists for standard genome sequencing and annotation.</title>
        <authorList>
            <consortium name="The Broad Institute Genomics Platform"/>
            <consortium name="The Broad Institute Genome Sequencing Center for Infectious Disease"/>
            <person name="Wu L."/>
            <person name="Ma J."/>
        </authorList>
    </citation>
    <scope>NUCLEOTIDE SEQUENCE [LARGE SCALE GENOMIC DNA]</scope>
    <source>
        <strain evidence="2 3">JCM 14969</strain>
    </source>
</reference>
<evidence type="ECO:0008006" key="4">
    <source>
        <dbReference type="Google" id="ProtNLM"/>
    </source>
</evidence>
<evidence type="ECO:0000256" key="1">
    <source>
        <dbReference type="SAM" id="Phobius"/>
    </source>
</evidence>
<organism evidence="2 3">
    <name type="scientific">Kribbella sancticallisti</name>
    <dbReference type="NCBI Taxonomy" id="460087"/>
    <lineage>
        <taxon>Bacteria</taxon>
        <taxon>Bacillati</taxon>
        <taxon>Actinomycetota</taxon>
        <taxon>Actinomycetes</taxon>
        <taxon>Propionibacteriales</taxon>
        <taxon>Kribbellaceae</taxon>
        <taxon>Kribbella</taxon>
    </lineage>
</organism>
<keyword evidence="1" id="KW-1133">Transmembrane helix</keyword>
<keyword evidence="3" id="KW-1185">Reference proteome</keyword>
<keyword evidence="1" id="KW-0812">Transmembrane</keyword>
<feature type="transmembrane region" description="Helical" evidence="1">
    <location>
        <begin position="48"/>
        <end position="70"/>
    </location>
</feature>
<dbReference type="Proteomes" id="UP001500393">
    <property type="component" value="Unassembled WGS sequence"/>
</dbReference>
<evidence type="ECO:0000313" key="3">
    <source>
        <dbReference type="Proteomes" id="UP001500393"/>
    </source>
</evidence>
<dbReference type="EMBL" id="BAAAOS010000064">
    <property type="protein sequence ID" value="GAA1615806.1"/>
    <property type="molecule type" value="Genomic_DNA"/>
</dbReference>
<protein>
    <recommendedName>
        <fullName evidence="4">Integral membrane protein</fullName>
    </recommendedName>
</protein>
<feature type="transmembrane region" description="Helical" evidence="1">
    <location>
        <begin position="77"/>
        <end position="103"/>
    </location>
</feature>
<evidence type="ECO:0000313" key="2">
    <source>
        <dbReference type="EMBL" id="GAA1615806.1"/>
    </source>
</evidence>
<feature type="transmembrane region" description="Helical" evidence="1">
    <location>
        <begin position="21"/>
        <end position="42"/>
    </location>
</feature>
<feature type="transmembrane region" description="Helical" evidence="1">
    <location>
        <begin position="109"/>
        <end position="129"/>
    </location>
</feature>
<proteinExistence type="predicted"/>